<evidence type="ECO:0000256" key="8">
    <source>
        <dbReference type="ARBA" id="ARBA00022723"/>
    </source>
</evidence>
<evidence type="ECO:0000256" key="3">
    <source>
        <dbReference type="ARBA" id="ARBA00012949"/>
    </source>
</evidence>
<dbReference type="InterPro" id="IPR014222">
    <property type="entry name" value="Cyt_c_oxidase_su2"/>
</dbReference>
<evidence type="ECO:0000256" key="2">
    <source>
        <dbReference type="ARBA" id="ARBA00007866"/>
    </source>
</evidence>
<evidence type="ECO:0000313" key="21">
    <source>
        <dbReference type="EMBL" id="BDD12425.1"/>
    </source>
</evidence>
<dbReference type="PANTHER" id="PTHR22888">
    <property type="entry name" value="CYTOCHROME C OXIDASE, SUBUNIT II"/>
    <property type="match status" value="1"/>
</dbReference>
<dbReference type="GO" id="GO:0020037">
    <property type="term" value="F:heme binding"/>
    <property type="evidence" value="ECO:0007669"/>
    <property type="project" value="InterPro"/>
</dbReference>
<evidence type="ECO:0000256" key="1">
    <source>
        <dbReference type="ARBA" id="ARBA00004141"/>
    </source>
</evidence>
<dbReference type="InterPro" id="IPR045187">
    <property type="entry name" value="CcO_II"/>
</dbReference>
<comment type="similarity">
    <text evidence="2">Belongs to the cytochrome c oxidase subunit 2 family.</text>
</comment>
<dbReference type="EMBL" id="AP025318">
    <property type="protein sequence ID" value="BDD12425.1"/>
    <property type="molecule type" value="Genomic_DNA"/>
</dbReference>
<keyword evidence="8 17" id="KW-0479">Metal-binding</keyword>
<keyword evidence="10" id="KW-0249">Electron transport</keyword>
<evidence type="ECO:0000256" key="6">
    <source>
        <dbReference type="ARBA" id="ARBA00022660"/>
    </source>
</evidence>
<evidence type="ECO:0000259" key="20">
    <source>
        <dbReference type="PROSITE" id="PS51007"/>
    </source>
</evidence>
<feature type="transmembrane region" description="Helical" evidence="18">
    <location>
        <begin position="42"/>
        <end position="64"/>
    </location>
</feature>
<dbReference type="NCBIfam" id="TIGR02866">
    <property type="entry name" value="CoxB"/>
    <property type="match status" value="1"/>
</dbReference>
<keyword evidence="13" id="KW-0186">Copper</keyword>
<keyword evidence="7 18" id="KW-0812">Transmembrane</keyword>
<feature type="domain" description="Cytochrome oxidase subunit II copper A binding" evidence="19">
    <location>
        <begin position="115"/>
        <end position="227"/>
    </location>
</feature>
<evidence type="ECO:0000256" key="15">
    <source>
        <dbReference type="ARBA" id="ARBA00024688"/>
    </source>
</evidence>
<keyword evidence="11 18" id="KW-1133">Transmembrane helix</keyword>
<dbReference type="InterPro" id="IPR001505">
    <property type="entry name" value="Copper_CuA"/>
</dbReference>
<evidence type="ECO:0000256" key="9">
    <source>
        <dbReference type="ARBA" id="ARBA00022967"/>
    </source>
</evidence>
<comment type="function">
    <text evidence="15">Subunits I and II form the functional core of the enzyme complex. Electrons originating in cytochrome c are transferred via heme a and Cu(A) to the binuclear center formed by heme a3 and Cu(B).</text>
</comment>
<evidence type="ECO:0000256" key="4">
    <source>
        <dbReference type="ARBA" id="ARBA00022448"/>
    </source>
</evidence>
<dbReference type="AlphaFoldDB" id="A0AAU9CT51"/>
<evidence type="ECO:0000256" key="13">
    <source>
        <dbReference type="ARBA" id="ARBA00023008"/>
    </source>
</evidence>
<comment type="subcellular location">
    <subcellularLocation>
        <location evidence="1">Membrane</location>
        <topology evidence="1">Multi-pass membrane protein</topology>
    </subcellularLocation>
</comment>
<organism evidence="21 22">
    <name type="scientific">Fulvitalea axinellae</name>
    <dbReference type="NCBI Taxonomy" id="1182444"/>
    <lineage>
        <taxon>Bacteria</taxon>
        <taxon>Pseudomonadati</taxon>
        <taxon>Bacteroidota</taxon>
        <taxon>Cytophagia</taxon>
        <taxon>Cytophagales</taxon>
        <taxon>Persicobacteraceae</taxon>
        <taxon>Fulvitalea</taxon>
    </lineage>
</organism>
<keyword evidence="12 17" id="KW-0408">Iron</keyword>
<evidence type="ECO:0000256" key="10">
    <source>
        <dbReference type="ARBA" id="ARBA00022982"/>
    </source>
</evidence>
<dbReference type="InterPro" id="IPR008972">
    <property type="entry name" value="Cupredoxin"/>
</dbReference>
<keyword evidence="21" id="KW-0614">Plasmid</keyword>
<gene>
    <name evidence="21" type="ORF">FUAX_48570</name>
</gene>
<keyword evidence="14 18" id="KW-0472">Membrane</keyword>
<reference evidence="21 22" key="1">
    <citation type="submission" date="2021-12" db="EMBL/GenBank/DDBJ databases">
        <title>Genome sequencing of bacteria with rrn-lacking chromosome and rrn-plasmid.</title>
        <authorList>
            <person name="Anda M."/>
            <person name="Iwasaki W."/>
        </authorList>
    </citation>
    <scope>NUCLEOTIDE SEQUENCE [LARGE SCALE GENOMIC DNA]</scope>
    <source>
        <strain evidence="21 22">DSM 100852</strain>
        <plasmid evidence="21 22">pFA4</plasmid>
    </source>
</reference>
<dbReference type="InterPro" id="IPR009056">
    <property type="entry name" value="Cyt_c-like_dom"/>
</dbReference>
<evidence type="ECO:0000256" key="18">
    <source>
        <dbReference type="SAM" id="Phobius"/>
    </source>
</evidence>
<dbReference type="PANTHER" id="PTHR22888:SF9">
    <property type="entry name" value="CYTOCHROME C OXIDASE SUBUNIT 2"/>
    <property type="match status" value="1"/>
</dbReference>
<accession>A0AAU9CT51</accession>
<dbReference type="InterPro" id="IPR036257">
    <property type="entry name" value="Cyt_c_oxidase_su2_TM_sf"/>
</dbReference>
<evidence type="ECO:0000256" key="5">
    <source>
        <dbReference type="ARBA" id="ARBA00022617"/>
    </source>
</evidence>
<dbReference type="GO" id="GO:0005507">
    <property type="term" value="F:copper ion binding"/>
    <property type="evidence" value="ECO:0007669"/>
    <property type="project" value="InterPro"/>
</dbReference>
<sequence length="329" mass="37568">MGLFLRLAFRKRERVSMNTILNNIFQSVSEDADTFNRLFYHFLWAAGIVFLLVMGATVYVILKFRVRKFTKALKPEPKMQWLERATIFLASGIILLFLALTIMAVTDIQRQPEKGQQADIVIVGHQWWWEIRYPEEWVMVANELHIPTGKRLWVRLESADVVHDWYVPALGRKADMVPGVTNYIWMQARKPGVYEGACNEYCGAQHAWMRIRVVAHSPQDFGQWINSQQELAKTPSSAIAEKGKALFEEKVCGNCHAIRGTKAVATVGPDLTHVASRKTLLGGKYENNFENLRAWIANPQGMKPGAHMPNFIMTEKEIDAIAAYLYTLK</sequence>
<evidence type="ECO:0000313" key="22">
    <source>
        <dbReference type="Proteomes" id="UP001348817"/>
    </source>
</evidence>
<keyword evidence="9" id="KW-1278">Translocase</keyword>
<name>A0AAU9CT51_9BACT</name>
<protein>
    <recommendedName>
        <fullName evidence="3">cytochrome-c oxidase</fullName>
        <ecNumber evidence="3">7.1.1.9</ecNumber>
    </recommendedName>
    <alternativeName>
        <fullName evidence="16">Cytochrome aa3 subunit 2</fullName>
    </alternativeName>
</protein>
<dbReference type="GO" id="GO:0016491">
    <property type="term" value="F:oxidoreductase activity"/>
    <property type="evidence" value="ECO:0007669"/>
    <property type="project" value="InterPro"/>
</dbReference>
<geneLocation type="plasmid" evidence="21 22">
    <name>pFA4</name>
</geneLocation>
<dbReference type="EC" id="7.1.1.9" evidence="3"/>
<evidence type="ECO:0000259" key="19">
    <source>
        <dbReference type="PROSITE" id="PS50857"/>
    </source>
</evidence>
<proteinExistence type="inferred from homology"/>
<dbReference type="Proteomes" id="UP001348817">
    <property type="component" value="Plasmid pFA4"/>
</dbReference>
<dbReference type="KEGG" id="fax:FUAX_48570"/>
<dbReference type="GO" id="GO:0042773">
    <property type="term" value="P:ATP synthesis coupled electron transport"/>
    <property type="evidence" value="ECO:0007669"/>
    <property type="project" value="TreeGrafter"/>
</dbReference>
<keyword evidence="22" id="KW-1185">Reference proteome</keyword>
<dbReference type="InterPro" id="IPR002429">
    <property type="entry name" value="CcO_II-like_C"/>
</dbReference>
<feature type="transmembrane region" description="Helical" evidence="18">
    <location>
        <begin position="85"/>
        <end position="105"/>
    </location>
</feature>
<feature type="domain" description="Cytochrome c" evidence="20">
    <location>
        <begin position="238"/>
        <end position="329"/>
    </location>
</feature>
<dbReference type="Gene3D" id="2.60.40.420">
    <property type="entry name" value="Cupredoxins - blue copper proteins"/>
    <property type="match status" value="1"/>
</dbReference>
<dbReference type="InterPro" id="IPR036909">
    <property type="entry name" value="Cyt_c-like_dom_sf"/>
</dbReference>
<dbReference type="Gene3D" id="1.10.287.90">
    <property type="match status" value="1"/>
</dbReference>
<dbReference type="PROSITE" id="PS50857">
    <property type="entry name" value="COX2_CUA"/>
    <property type="match status" value="1"/>
</dbReference>
<dbReference type="PROSITE" id="PS00078">
    <property type="entry name" value="COX2"/>
    <property type="match status" value="1"/>
</dbReference>
<dbReference type="GO" id="GO:0004129">
    <property type="term" value="F:cytochrome-c oxidase activity"/>
    <property type="evidence" value="ECO:0007669"/>
    <property type="project" value="UniProtKB-EC"/>
</dbReference>
<keyword evidence="6" id="KW-0679">Respiratory chain</keyword>
<keyword evidence="5 17" id="KW-0349">Heme</keyword>
<dbReference type="Pfam" id="PF00116">
    <property type="entry name" value="COX2"/>
    <property type="match status" value="1"/>
</dbReference>
<dbReference type="GO" id="GO:0016020">
    <property type="term" value="C:membrane"/>
    <property type="evidence" value="ECO:0007669"/>
    <property type="project" value="UniProtKB-SubCell"/>
</dbReference>
<keyword evidence="4" id="KW-0813">Transport</keyword>
<evidence type="ECO:0000256" key="11">
    <source>
        <dbReference type="ARBA" id="ARBA00022989"/>
    </source>
</evidence>
<dbReference type="SUPFAM" id="SSF46626">
    <property type="entry name" value="Cytochrome c"/>
    <property type="match status" value="1"/>
</dbReference>
<evidence type="ECO:0000256" key="12">
    <source>
        <dbReference type="ARBA" id="ARBA00023004"/>
    </source>
</evidence>
<dbReference type="PROSITE" id="PS51007">
    <property type="entry name" value="CYTC"/>
    <property type="match status" value="1"/>
</dbReference>
<evidence type="ECO:0000256" key="14">
    <source>
        <dbReference type="ARBA" id="ARBA00023136"/>
    </source>
</evidence>
<evidence type="ECO:0000256" key="16">
    <source>
        <dbReference type="ARBA" id="ARBA00031399"/>
    </source>
</evidence>
<evidence type="ECO:0000256" key="7">
    <source>
        <dbReference type="ARBA" id="ARBA00022692"/>
    </source>
</evidence>
<dbReference type="Pfam" id="PF00034">
    <property type="entry name" value="Cytochrom_C"/>
    <property type="match status" value="1"/>
</dbReference>
<dbReference type="SUPFAM" id="SSF49503">
    <property type="entry name" value="Cupredoxins"/>
    <property type="match status" value="1"/>
</dbReference>
<evidence type="ECO:0000256" key="17">
    <source>
        <dbReference type="PROSITE-ProRule" id="PRU00433"/>
    </source>
</evidence>